<feature type="compositionally biased region" description="Polar residues" evidence="2">
    <location>
        <begin position="15"/>
        <end position="28"/>
    </location>
</feature>
<comment type="caution">
    <text evidence="4">The sequence shown here is derived from an EMBL/GenBank/DDBJ whole genome shotgun (WGS) entry which is preliminary data.</text>
</comment>
<keyword evidence="1" id="KW-0175">Coiled coil</keyword>
<evidence type="ECO:0000313" key="5">
    <source>
        <dbReference type="Proteomes" id="UP001138500"/>
    </source>
</evidence>
<evidence type="ECO:0000256" key="1">
    <source>
        <dbReference type="SAM" id="Coils"/>
    </source>
</evidence>
<evidence type="ECO:0000256" key="2">
    <source>
        <dbReference type="SAM" id="MobiDB-lite"/>
    </source>
</evidence>
<reference evidence="4 5" key="2">
    <citation type="journal article" date="2021" name="Curr. Genet.">
        <title>Genetic response to nitrogen starvation in the aggressive Eucalyptus foliar pathogen Teratosphaeria destructans.</title>
        <authorList>
            <person name="Havenga M."/>
            <person name="Wingfield B.D."/>
            <person name="Wingfield M.J."/>
            <person name="Dreyer L.L."/>
            <person name="Roets F."/>
            <person name="Aylward J."/>
        </authorList>
    </citation>
    <scope>NUCLEOTIDE SEQUENCE [LARGE SCALE GENOMIC DNA]</scope>
    <source>
        <strain evidence="4">CMW44962</strain>
    </source>
</reference>
<organism evidence="4 5">
    <name type="scientific">Teratosphaeria destructans</name>
    <dbReference type="NCBI Taxonomy" id="418781"/>
    <lineage>
        <taxon>Eukaryota</taxon>
        <taxon>Fungi</taxon>
        <taxon>Dikarya</taxon>
        <taxon>Ascomycota</taxon>
        <taxon>Pezizomycotina</taxon>
        <taxon>Dothideomycetes</taxon>
        <taxon>Dothideomycetidae</taxon>
        <taxon>Mycosphaerellales</taxon>
        <taxon>Teratosphaeriaceae</taxon>
        <taxon>Teratosphaeria</taxon>
    </lineage>
</organism>
<accession>A0A9W7SWS3</accession>
<reference evidence="4 5" key="1">
    <citation type="journal article" date="2018" name="IMA Fungus">
        <title>IMA Genome-F 10: Nine draft genome sequences of Claviceps purpurea s.lat., including C. arundinis, C. humidiphila, and C. cf. spartinae, pseudomolecules for the pitch canker pathogen Fusarium circinatum, draft genome of Davidsoniella eucalypti, Grosmannia galeiformis, Quambalaria eucalypti, and Teratosphaeria destructans.</title>
        <authorList>
            <person name="Wingfield B.D."/>
            <person name="Liu M."/>
            <person name="Nguyen H.D."/>
            <person name="Lane F.A."/>
            <person name="Morgan S.W."/>
            <person name="De Vos L."/>
            <person name="Wilken P.M."/>
            <person name="Duong T.A."/>
            <person name="Aylward J."/>
            <person name="Coetzee M.P."/>
            <person name="Dadej K."/>
            <person name="De Beer Z.W."/>
            <person name="Findlay W."/>
            <person name="Havenga M."/>
            <person name="Kolarik M."/>
            <person name="Menzies J.G."/>
            <person name="Naidoo K."/>
            <person name="Pochopski O."/>
            <person name="Shoukouhi P."/>
            <person name="Santana Q.C."/>
            <person name="Seifert K.A."/>
            <person name="Soal N."/>
            <person name="Steenkamp E.T."/>
            <person name="Tatham C.T."/>
            <person name="van der Nest M.A."/>
            <person name="Wingfield M.J."/>
        </authorList>
    </citation>
    <scope>NUCLEOTIDE SEQUENCE [LARGE SCALE GENOMIC DNA]</scope>
    <source>
        <strain evidence="4">CMW44962</strain>
    </source>
</reference>
<dbReference type="AlphaFoldDB" id="A0A9W7SWS3"/>
<feature type="coiled-coil region" evidence="1">
    <location>
        <begin position="82"/>
        <end position="137"/>
    </location>
</feature>
<keyword evidence="3" id="KW-0812">Transmembrane</keyword>
<feature type="region of interest" description="Disordered" evidence="2">
    <location>
        <begin position="1"/>
        <end position="40"/>
    </location>
</feature>
<gene>
    <name evidence="4" type="ORF">Tdes44962_MAKER08256</name>
</gene>
<proteinExistence type="predicted"/>
<dbReference type="EMBL" id="RIBY02000735">
    <property type="protein sequence ID" value="KAH9838155.1"/>
    <property type="molecule type" value="Genomic_DNA"/>
</dbReference>
<feature type="transmembrane region" description="Helical" evidence="3">
    <location>
        <begin position="216"/>
        <end position="240"/>
    </location>
</feature>
<evidence type="ECO:0000256" key="3">
    <source>
        <dbReference type="SAM" id="Phobius"/>
    </source>
</evidence>
<name>A0A9W7SWS3_9PEZI</name>
<keyword evidence="3" id="KW-1133">Transmembrane helix</keyword>
<keyword evidence="5" id="KW-1185">Reference proteome</keyword>
<protein>
    <submittedName>
        <fullName evidence="4">Uncharacterized protein</fullName>
    </submittedName>
</protein>
<evidence type="ECO:0000313" key="4">
    <source>
        <dbReference type="EMBL" id="KAH9838155.1"/>
    </source>
</evidence>
<sequence length="420" mass="46654">MENRNYQEFSFRPPSASQSDTSEATQQNDSRKPGVARTPSLKRMEAIEGLRKNEKIREDHIQECYDEIEKLKVSHHVLTASNENLSLEVERLTTGKQELEKGVSVLEGYVKGCHDEIAKLKAEQKDLTASNKSLTLEVKGLNVEKQTLVGWNDKLIEHNRRLKREASRSCVESALWSVGVSRRYRDLVDKRIRGGLFAEGTSSTLITTFSLRSQMLAIALSILGIPPMSLLTLLLLGTVWSRCFISPLHGHRQTAVFRQSVRPGLIEQIAGHDATQWIRPATSLALERWASLLDGTSQASGLIAQPRMELMAHGISEACQIAGAAPPTAAGWSELQWRSSDDWTSLSSPRRPAPSLELDLTIRERGRMFRRRKAVRAAHNVLAGHMLSLANQDMAGSTRSMLEGTANSVLLFGVRDGCLL</sequence>
<dbReference type="Proteomes" id="UP001138500">
    <property type="component" value="Unassembled WGS sequence"/>
</dbReference>
<keyword evidence="3" id="KW-0472">Membrane</keyword>